<dbReference type="Proteomes" id="UP000035050">
    <property type="component" value="Plasmid pPO70-4"/>
</dbReference>
<keyword evidence="3" id="KW-1185">Reference proteome</keyword>
<geneLocation type="plasmid" evidence="2 3">
    <name>pPO70-4</name>
</geneLocation>
<keyword evidence="2" id="KW-0614">Plasmid</keyword>
<keyword evidence="1" id="KW-0812">Transmembrane</keyword>
<gene>
    <name evidence="2" type="ORF">MB84_30785</name>
</gene>
<proteinExistence type="predicted"/>
<reference evidence="2" key="1">
    <citation type="submission" date="2016-06" db="EMBL/GenBank/DDBJ databases">
        <title>Pandoraea oxalativorans DSM 23570 Genome Sequencing.</title>
        <authorList>
            <person name="Ee R."/>
            <person name="Lim Y.-L."/>
            <person name="Yong D."/>
            <person name="Yin W.-F."/>
            <person name="Chan K.-G."/>
        </authorList>
    </citation>
    <scope>NUCLEOTIDE SEQUENCE</scope>
    <source>
        <strain evidence="2">DSM 23570</strain>
        <plasmid evidence="2">pPO70-4</plasmid>
    </source>
</reference>
<name>A0A0G3IJ30_9BURK</name>
<evidence type="ECO:0000313" key="2">
    <source>
        <dbReference type="EMBL" id="AKK25110.1"/>
    </source>
</evidence>
<dbReference type="PATRIC" id="fig|573737.6.peg.6251"/>
<keyword evidence="1" id="KW-1133">Transmembrane helix</keyword>
<keyword evidence="1" id="KW-0472">Membrane</keyword>
<evidence type="ECO:0008006" key="4">
    <source>
        <dbReference type="Google" id="ProtNLM"/>
    </source>
</evidence>
<evidence type="ECO:0000313" key="3">
    <source>
        <dbReference type="Proteomes" id="UP000035050"/>
    </source>
</evidence>
<organism evidence="2 3">
    <name type="scientific">Pandoraea oxalativorans</name>
    <dbReference type="NCBI Taxonomy" id="573737"/>
    <lineage>
        <taxon>Bacteria</taxon>
        <taxon>Pseudomonadati</taxon>
        <taxon>Pseudomonadota</taxon>
        <taxon>Betaproteobacteria</taxon>
        <taxon>Burkholderiales</taxon>
        <taxon>Burkholderiaceae</taxon>
        <taxon>Pandoraea</taxon>
    </lineage>
</organism>
<feature type="transmembrane region" description="Helical" evidence="1">
    <location>
        <begin position="54"/>
        <end position="75"/>
    </location>
</feature>
<accession>A0A0G3IJ30</accession>
<protein>
    <recommendedName>
        <fullName evidence="4">Conjugal transfer protein TraM</fullName>
    </recommendedName>
</protein>
<evidence type="ECO:0000256" key="1">
    <source>
        <dbReference type="SAM" id="Phobius"/>
    </source>
</evidence>
<dbReference type="Pfam" id="PF04956">
    <property type="entry name" value="TrbC"/>
    <property type="match status" value="1"/>
</dbReference>
<feature type="transmembrane region" description="Helical" evidence="1">
    <location>
        <begin position="27"/>
        <end position="47"/>
    </location>
</feature>
<dbReference type="AlphaFoldDB" id="A0A0G3IJ30"/>
<dbReference type="KEGG" id="pox:MB84_30785"/>
<dbReference type="InterPro" id="IPR007039">
    <property type="entry name" value="TrbC/VirB2"/>
</dbReference>
<sequence>MALVATQAFAIDTSSSGLNSVQTWLMVWIPIGCALIIIALGVGLMAHMVKLHQLVYPTLGLIVIGSASTLVGYFVT</sequence>
<dbReference type="EMBL" id="CP011521">
    <property type="protein sequence ID" value="AKK25110.1"/>
    <property type="molecule type" value="Genomic_DNA"/>
</dbReference>